<evidence type="ECO:0000313" key="6">
    <source>
        <dbReference type="Proteomes" id="UP001152795"/>
    </source>
</evidence>
<dbReference type="GO" id="GO:0051082">
    <property type="term" value="F:unfolded protein binding"/>
    <property type="evidence" value="ECO:0007669"/>
    <property type="project" value="TreeGrafter"/>
</dbReference>
<dbReference type="PANTHER" id="PTHR13954:SF6">
    <property type="entry name" value="NON-SPECIFIC SERINE_THREONINE PROTEIN KINASE"/>
    <property type="match status" value="1"/>
</dbReference>
<dbReference type="Pfam" id="PF00069">
    <property type="entry name" value="Pkinase"/>
    <property type="match status" value="1"/>
</dbReference>
<gene>
    <name evidence="5" type="ORF">PACLA_8A067080</name>
</gene>
<evidence type="ECO:0000256" key="2">
    <source>
        <dbReference type="ARBA" id="ARBA00022741"/>
    </source>
</evidence>
<organism evidence="5 6">
    <name type="scientific">Paramuricea clavata</name>
    <name type="common">Red gorgonian</name>
    <name type="synonym">Violescent sea-whip</name>
    <dbReference type="NCBI Taxonomy" id="317549"/>
    <lineage>
        <taxon>Eukaryota</taxon>
        <taxon>Metazoa</taxon>
        <taxon>Cnidaria</taxon>
        <taxon>Anthozoa</taxon>
        <taxon>Octocorallia</taxon>
        <taxon>Malacalcyonacea</taxon>
        <taxon>Plexauridae</taxon>
        <taxon>Paramuricea</taxon>
    </lineage>
</organism>
<dbReference type="Proteomes" id="UP001152795">
    <property type="component" value="Unassembled WGS sequence"/>
</dbReference>
<dbReference type="GO" id="GO:0036498">
    <property type="term" value="P:IRE1-mediated unfolded protein response"/>
    <property type="evidence" value="ECO:0007669"/>
    <property type="project" value="TreeGrafter"/>
</dbReference>
<dbReference type="PROSITE" id="PS00108">
    <property type="entry name" value="PROTEIN_KINASE_ST"/>
    <property type="match status" value="1"/>
</dbReference>
<dbReference type="InterPro" id="IPR045133">
    <property type="entry name" value="IRE1/2-like"/>
</dbReference>
<evidence type="ECO:0000256" key="4">
    <source>
        <dbReference type="SAM" id="MobiDB-lite"/>
    </source>
</evidence>
<keyword evidence="6" id="KW-1185">Reference proteome</keyword>
<dbReference type="GO" id="GO:0004521">
    <property type="term" value="F:RNA endonuclease activity"/>
    <property type="evidence" value="ECO:0007669"/>
    <property type="project" value="InterPro"/>
</dbReference>
<dbReference type="GO" id="GO:1990604">
    <property type="term" value="C:IRE1-TRAF2-ASK1 complex"/>
    <property type="evidence" value="ECO:0007669"/>
    <property type="project" value="TreeGrafter"/>
</dbReference>
<dbReference type="GO" id="GO:0005524">
    <property type="term" value="F:ATP binding"/>
    <property type="evidence" value="ECO:0007669"/>
    <property type="project" value="UniProtKB-KW"/>
</dbReference>
<dbReference type="PROSITE" id="PS51392">
    <property type="entry name" value="KEN"/>
    <property type="match status" value="1"/>
</dbReference>
<keyword evidence="3" id="KW-0067">ATP-binding</keyword>
<proteinExistence type="predicted"/>
<keyword evidence="1" id="KW-0732">Signal</keyword>
<dbReference type="InterPro" id="IPR036770">
    <property type="entry name" value="Ankyrin_rpt-contain_sf"/>
</dbReference>
<dbReference type="SUPFAM" id="SSF56112">
    <property type="entry name" value="Protein kinase-like (PK-like)"/>
    <property type="match status" value="1"/>
</dbReference>
<comment type="caution">
    <text evidence="5">The sequence shown here is derived from an EMBL/GenBank/DDBJ whole genome shotgun (WGS) entry which is preliminary data.</text>
</comment>
<protein>
    <submittedName>
        <fullName evidence="5">Serine threonine- phosphatase 6 regulatory ankyrin repeat subunit B</fullName>
    </submittedName>
</protein>
<dbReference type="GO" id="GO:0006397">
    <property type="term" value="P:mRNA processing"/>
    <property type="evidence" value="ECO:0007669"/>
    <property type="project" value="InterPro"/>
</dbReference>
<evidence type="ECO:0000256" key="1">
    <source>
        <dbReference type="ARBA" id="ARBA00022729"/>
    </source>
</evidence>
<dbReference type="InterPro" id="IPR011009">
    <property type="entry name" value="Kinase-like_dom_sf"/>
</dbReference>
<dbReference type="Gene3D" id="1.10.510.10">
    <property type="entry name" value="Transferase(Phosphotransferase) domain 1"/>
    <property type="match status" value="1"/>
</dbReference>
<evidence type="ECO:0000313" key="5">
    <source>
        <dbReference type="EMBL" id="CAB4002406.1"/>
    </source>
</evidence>
<feature type="compositionally biased region" description="Basic and acidic residues" evidence="4">
    <location>
        <begin position="128"/>
        <end position="146"/>
    </location>
</feature>
<dbReference type="InterPro" id="IPR000719">
    <property type="entry name" value="Prot_kinase_dom"/>
</dbReference>
<sequence length="657" mass="75073">MGLDPWIADKQGESLLSVLIKSEAFVLTRALIEVACKENYVTNDVKLSLLNVISKDESKHTHWKTILAEVILNSAITSRLSLDSPLRFCCRNIVQLGMFDEKADSTQQKANDEPSDDDGQSPPKKRRKDDSVKAQGEKEEPNEERVSYDSVHCKIAKQLLSHGADIHIQDSSGMSCLDIAQDCPSLKDLLTKPIEVDTISILIPWTSVSHKSKRILAKVARRQECEMVDQIWYCKDYIARGAFGVIFAGINQNDGREVALKRIEKLGMKRRKDKREIKNLTALADCEQVVRYISFLEDEHFSYIVLELMEGNLDEYLDGSKIDVNQATDLCKHIVMGLEFLHRQNILHRDLKPANILYKVHPKTCLKIADFGLSHIIDSVSTTVYRTGAGTRCWISPEVLTSKPDSVNKDHFARASDMFSCGLLVHYIFSGQKHPFYPADYASKNALQVCTETEGNIMKGTMEGWDESLPPETTHLVKKMLERNEKDRPSAEKALEHPLFWSKKEKVEFLKAVGNQKEFQCPRSKKILPRTRPSRTRTVPLTPIETDLENGIKFKGNWNTSSYGNTHVIHRKIMTGTGRKDYAIWSAVDLVRFIRNVYKHFKEKTFGTPVRIEEMLFKAFVFFDDFPDLVMEVYKAVTTHGWDKTRDDVKFAMNKKY</sequence>
<dbReference type="Pfam" id="PF06479">
    <property type="entry name" value="Ribonuc_2-5A"/>
    <property type="match status" value="1"/>
</dbReference>
<dbReference type="PROSITE" id="PS50011">
    <property type="entry name" value="PROTEIN_KINASE_DOM"/>
    <property type="match status" value="1"/>
</dbReference>
<dbReference type="GO" id="GO:0004674">
    <property type="term" value="F:protein serine/threonine kinase activity"/>
    <property type="evidence" value="ECO:0007669"/>
    <property type="project" value="InterPro"/>
</dbReference>
<reference evidence="5" key="1">
    <citation type="submission" date="2020-04" db="EMBL/GenBank/DDBJ databases">
        <authorList>
            <person name="Alioto T."/>
            <person name="Alioto T."/>
            <person name="Gomez Garrido J."/>
        </authorList>
    </citation>
    <scope>NUCLEOTIDE SEQUENCE</scope>
    <source>
        <strain evidence="5">A484AB</strain>
    </source>
</reference>
<keyword evidence="2" id="KW-0547">Nucleotide-binding</keyword>
<dbReference type="OrthoDB" id="5986621at2759"/>
<dbReference type="GO" id="GO:0070059">
    <property type="term" value="P:intrinsic apoptotic signaling pathway in response to endoplasmic reticulum stress"/>
    <property type="evidence" value="ECO:0007669"/>
    <property type="project" value="TreeGrafter"/>
</dbReference>
<evidence type="ECO:0000256" key="3">
    <source>
        <dbReference type="ARBA" id="ARBA00022840"/>
    </source>
</evidence>
<dbReference type="AlphaFoldDB" id="A0A7D9I5Y7"/>
<dbReference type="SMART" id="SM00220">
    <property type="entry name" value="S_TKc"/>
    <property type="match status" value="1"/>
</dbReference>
<dbReference type="InterPro" id="IPR010513">
    <property type="entry name" value="KEN_dom"/>
</dbReference>
<name>A0A7D9I5Y7_PARCT</name>
<dbReference type="InterPro" id="IPR038357">
    <property type="entry name" value="KEN_sf"/>
</dbReference>
<dbReference type="PANTHER" id="PTHR13954">
    <property type="entry name" value="IRE1-RELATED"/>
    <property type="match status" value="1"/>
</dbReference>
<dbReference type="Gene3D" id="1.20.1440.180">
    <property type="entry name" value="KEN domain"/>
    <property type="match status" value="1"/>
</dbReference>
<accession>A0A7D9I5Y7</accession>
<dbReference type="InterPro" id="IPR008271">
    <property type="entry name" value="Ser/Thr_kinase_AS"/>
</dbReference>
<dbReference type="EMBL" id="CACRXK020004346">
    <property type="protein sequence ID" value="CAB4002406.1"/>
    <property type="molecule type" value="Genomic_DNA"/>
</dbReference>
<feature type="region of interest" description="Disordered" evidence="4">
    <location>
        <begin position="103"/>
        <end position="146"/>
    </location>
</feature>
<dbReference type="SUPFAM" id="SSF48403">
    <property type="entry name" value="Ankyrin repeat"/>
    <property type="match status" value="1"/>
</dbReference>
<dbReference type="Gene3D" id="3.30.200.20">
    <property type="entry name" value="Phosphorylase Kinase, domain 1"/>
    <property type="match status" value="1"/>
</dbReference>